<gene>
    <name evidence="9" type="ORF">CONCODRAFT_15175</name>
</gene>
<dbReference type="Proteomes" id="UP000070444">
    <property type="component" value="Unassembled WGS sequence"/>
</dbReference>
<dbReference type="Gene3D" id="2.60.120.650">
    <property type="entry name" value="Cupin"/>
    <property type="match status" value="1"/>
</dbReference>
<dbReference type="CDD" id="cd19677">
    <property type="entry name" value="UBR-box_UBR7"/>
    <property type="match status" value="1"/>
</dbReference>
<evidence type="ECO:0000259" key="7">
    <source>
        <dbReference type="PROSITE" id="PS50016"/>
    </source>
</evidence>
<dbReference type="PROSITE" id="PS50016">
    <property type="entry name" value="ZF_PHD_2"/>
    <property type="match status" value="1"/>
</dbReference>
<protein>
    <recommendedName>
        <fullName evidence="11">UBR-type domain-containing protein</fullName>
    </recommendedName>
</protein>
<dbReference type="PANTHER" id="PTHR13513">
    <property type="entry name" value="E3 UBIQUITIN-PROTEIN LIGASE UBR7"/>
    <property type="match status" value="1"/>
</dbReference>
<evidence type="ECO:0000313" key="10">
    <source>
        <dbReference type="Proteomes" id="UP000070444"/>
    </source>
</evidence>
<dbReference type="InterPro" id="IPR040204">
    <property type="entry name" value="UBR7"/>
</dbReference>
<feature type="compositionally biased region" description="Basic and acidic residues" evidence="6">
    <location>
        <begin position="271"/>
        <end position="287"/>
    </location>
</feature>
<evidence type="ECO:0000313" key="9">
    <source>
        <dbReference type="EMBL" id="KXN73984.1"/>
    </source>
</evidence>
<feature type="domain" description="PHD-type" evidence="7">
    <location>
        <begin position="128"/>
        <end position="180"/>
    </location>
</feature>
<evidence type="ECO:0000256" key="3">
    <source>
        <dbReference type="ARBA" id="ARBA00022833"/>
    </source>
</evidence>
<accession>A0A137PG66</accession>
<dbReference type="InterPro" id="IPR019787">
    <property type="entry name" value="Znf_PHD-finger"/>
</dbReference>
<keyword evidence="1" id="KW-0479">Metal-binding</keyword>
<feature type="domain" description="UBR-type" evidence="8">
    <location>
        <begin position="36"/>
        <end position="107"/>
    </location>
</feature>
<dbReference type="InterPro" id="IPR011011">
    <property type="entry name" value="Znf_FYVE_PHD"/>
</dbReference>
<evidence type="ECO:0000256" key="6">
    <source>
        <dbReference type="SAM" id="MobiDB-lite"/>
    </source>
</evidence>
<proteinExistence type="predicted"/>
<organism evidence="9 10">
    <name type="scientific">Conidiobolus coronatus (strain ATCC 28846 / CBS 209.66 / NRRL 28638)</name>
    <name type="common">Delacroixia coronata</name>
    <dbReference type="NCBI Taxonomy" id="796925"/>
    <lineage>
        <taxon>Eukaryota</taxon>
        <taxon>Fungi</taxon>
        <taxon>Fungi incertae sedis</taxon>
        <taxon>Zoopagomycota</taxon>
        <taxon>Entomophthoromycotina</taxon>
        <taxon>Entomophthoromycetes</taxon>
        <taxon>Entomophthorales</taxon>
        <taxon>Ancylistaceae</taxon>
        <taxon>Conidiobolus</taxon>
    </lineage>
</organism>
<keyword evidence="3" id="KW-0862">Zinc</keyword>
<evidence type="ECO:0000256" key="2">
    <source>
        <dbReference type="ARBA" id="ARBA00022771"/>
    </source>
</evidence>
<evidence type="ECO:0000259" key="8">
    <source>
        <dbReference type="PROSITE" id="PS51157"/>
    </source>
</evidence>
<dbReference type="SUPFAM" id="SSF57903">
    <property type="entry name" value="FYVE/PHD zinc finger"/>
    <property type="match status" value="1"/>
</dbReference>
<feature type="compositionally biased region" description="Basic and acidic residues" evidence="6">
    <location>
        <begin position="298"/>
        <end position="311"/>
    </location>
</feature>
<feature type="region of interest" description="Disordered" evidence="6">
    <location>
        <begin position="199"/>
        <end position="311"/>
    </location>
</feature>
<dbReference type="SMART" id="SM00396">
    <property type="entry name" value="ZnF_UBR1"/>
    <property type="match status" value="1"/>
</dbReference>
<sequence length="311" mass="35323">MSEPINDDPEKVISLIQVLDDLNSETIHLKTEAEDLECTYELGPINQPVMVCKTCSIDPTKLPNGVCASCAQKCHDGHDLLELYSKRDFTCECGTDKLSTSCKFNDRLPNPVKRERIESNFYNHNFEGLYCLCNKPYDAENDTDNMYQCHICYDWFHEKCIGIIHEDEENDLICFNCVKAYPFLLDYVDGSLIQAFPINSSNQNNNENDNNKQEVSESNKDSTKDVDNATTDQKSNNESNEKSKEESSVTTTNEVIDTKRSIDSEPENIPELDKPSQKRAKKEDNIEAKNASPNIDVESSKDEELCTRPSN</sequence>
<feature type="compositionally biased region" description="Basic and acidic residues" evidence="6">
    <location>
        <begin position="209"/>
        <end position="227"/>
    </location>
</feature>
<dbReference type="InterPro" id="IPR001965">
    <property type="entry name" value="Znf_PHD"/>
</dbReference>
<dbReference type="GO" id="GO:0008270">
    <property type="term" value="F:zinc ion binding"/>
    <property type="evidence" value="ECO:0007669"/>
    <property type="project" value="UniProtKB-KW"/>
</dbReference>
<evidence type="ECO:0000256" key="5">
    <source>
        <dbReference type="PROSITE-ProRule" id="PRU00508"/>
    </source>
</evidence>
<dbReference type="GO" id="GO:0005737">
    <property type="term" value="C:cytoplasm"/>
    <property type="evidence" value="ECO:0007669"/>
    <property type="project" value="TreeGrafter"/>
</dbReference>
<keyword evidence="10" id="KW-1185">Reference proteome</keyword>
<feature type="compositionally biased region" description="Low complexity" evidence="6">
    <location>
        <begin position="199"/>
        <end position="208"/>
    </location>
</feature>
<dbReference type="PANTHER" id="PTHR13513:SF9">
    <property type="entry name" value="E3 UBIQUITIN-PROTEIN LIGASE UBR7-RELATED"/>
    <property type="match status" value="1"/>
</dbReference>
<dbReference type="STRING" id="796925.A0A137PG66"/>
<dbReference type="InterPro" id="IPR003126">
    <property type="entry name" value="Znf_UBR"/>
</dbReference>
<dbReference type="SMART" id="SM00249">
    <property type="entry name" value="PHD"/>
    <property type="match status" value="1"/>
</dbReference>
<evidence type="ECO:0008006" key="11">
    <source>
        <dbReference type="Google" id="ProtNLM"/>
    </source>
</evidence>
<evidence type="ECO:0000256" key="1">
    <source>
        <dbReference type="ARBA" id="ARBA00022723"/>
    </source>
</evidence>
<dbReference type="EMBL" id="KQ964429">
    <property type="protein sequence ID" value="KXN73984.1"/>
    <property type="molecule type" value="Genomic_DNA"/>
</dbReference>
<dbReference type="PROSITE" id="PS51157">
    <property type="entry name" value="ZF_UBR"/>
    <property type="match status" value="1"/>
</dbReference>
<reference evidence="9 10" key="1">
    <citation type="journal article" date="2015" name="Genome Biol. Evol.">
        <title>Phylogenomic analyses indicate that early fungi evolved digesting cell walls of algal ancestors of land plants.</title>
        <authorList>
            <person name="Chang Y."/>
            <person name="Wang S."/>
            <person name="Sekimoto S."/>
            <person name="Aerts A.L."/>
            <person name="Choi C."/>
            <person name="Clum A."/>
            <person name="LaButti K.M."/>
            <person name="Lindquist E.A."/>
            <person name="Yee Ngan C."/>
            <person name="Ohm R.A."/>
            <person name="Salamov A.A."/>
            <person name="Grigoriev I.V."/>
            <person name="Spatafora J.W."/>
            <person name="Berbee M.L."/>
        </authorList>
    </citation>
    <scope>NUCLEOTIDE SEQUENCE [LARGE SCALE GENOMIC DNA]</scope>
    <source>
        <strain evidence="9 10">NRRL 28638</strain>
    </source>
</reference>
<dbReference type="AlphaFoldDB" id="A0A137PG66"/>
<dbReference type="GO" id="GO:0061630">
    <property type="term" value="F:ubiquitin protein ligase activity"/>
    <property type="evidence" value="ECO:0007669"/>
    <property type="project" value="InterPro"/>
</dbReference>
<name>A0A137PG66_CONC2</name>
<feature type="zinc finger region" description="UBR-type" evidence="5">
    <location>
        <begin position="36"/>
        <end position="107"/>
    </location>
</feature>
<dbReference type="Pfam" id="PF02207">
    <property type="entry name" value="zf-UBR"/>
    <property type="match status" value="1"/>
</dbReference>
<keyword evidence="2 4" id="KW-0863">Zinc-finger</keyword>
<dbReference type="OrthoDB" id="5795902at2759"/>
<evidence type="ECO:0000256" key="4">
    <source>
        <dbReference type="PROSITE-ProRule" id="PRU00146"/>
    </source>
</evidence>
<dbReference type="InterPro" id="IPR047506">
    <property type="entry name" value="UBR7-like_UBR-box"/>
</dbReference>